<organism evidence="9 10">
    <name type="scientific">Haloarchaeobius iranensis</name>
    <dbReference type="NCBI Taxonomy" id="996166"/>
    <lineage>
        <taxon>Archaea</taxon>
        <taxon>Methanobacteriati</taxon>
        <taxon>Methanobacteriota</taxon>
        <taxon>Stenosarchaea group</taxon>
        <taxon>Halobacteria</taxon>
        <taxon>Halobacteriales</taxon>
        <taxon>Halorubellaceae</taxon>
        <taxon>Haloarchaeobius</taxon>
    </lineage>
</organism>
<reference evidence="9 10" key="1">
    <citation type="submission" date="2016-10" db="EMBL/GenBank/DDBJ databases">
        <authorList>
            <person name="de Groot N.N."/>
        </authorList>
    </citation>
    <scope>NUCLEOTIDE SEQUENCE [LARGE SCALE GENOMIC DNA]</scope>
    <source>
        <strain evidence="10">EB21,IBRC-M 10013,KCTC 4048</strain>
    </source>
</reference>
<feature type="transmembrane region" description="Helical" evidence="7">
    <location>
        <begin position="416"/>
        <end position="437"/>
    </location>
</feature>
<gene>
    <name evidence="9" type="ORF">SAMN05192554_101267</name>
</gene>
<keyword evidence="2 7" id="KW-0813">Transport</keyword>
<dbReference type="Gene3D" id="1.10.3720.10">
    <property type="entry name" value="MetI-like"/>
    <property type="match status" value="1"/>
</dbReference>
<evidence type="ECO:0000259" key="8">
    <source>
        <dbReference type="PROSITE" id="PS50928"/>
    </source>
</evidence>
<feature type="transmembrane region" description="Helical" evidence="7">
    <location>
        <begin position="72"/>
        <end position="100"/>
    </location>
</feature>
<feature type="domain" description="ABC transmembrane type-1" evidence="8">
    <location>
        <begin position="382"/>
        <end position="580"/>
    </location>
</feature>
<feature type="transmembrane region" description="Helical" evidence="7">
    <location>
        <begin position="280"/>
        <end position="301"/>
    </location>
</feature>
<proteinExistence type="inferred from homology"/>
<feature type="transmembrane region" description="Helical" evidence="7">
    <location>
        <begin position="504"/>
        <end position="537"/>
    </location>
</feature>
<feature type="transmembrane region" description="Helical" evidence="7">
    <location>
        <begin position="228"/>
        <end position="250"/>
    </location>
</feature>
<dbReference type="PANTHER" id="PTHR43386">
    <property type="entry name" value="OLIGOPEPTIDE TRANSPORT SYSTEM PERMEASE PROTEIN APPC"/>
    <property type="match status" value="1"/>
</dbReference>
<feature type="transmembrane region" description="Helical" evidence="7">
    <location>
        <begin position="21"/>
        <end position="46"/>
    </location>
</feature>
<name>A0A1G9SMB8_9EURY</name>
<dbReference type="SUPFAM" id="SSF161098">
    <property type="entry name" value="MetI-like"/>
    <property type="match status" value="1"/>
</dbReference>
<keyword evidence="6 7" id="KW-0472">Membrane</keyword>
<keyword evidence="5 7" id="KW-1133">Transmembrane helix</keyword>
<evidence type="ECO:0000313" key="10">
    <source>
        <dbReference type="Proteomes" id="UP000199370"/>
    </source>
</evidence>
<protein>
    <submittedName>
        <fullName evidence="9">Peptide/nickel transport system permease protein</fullName>
    </submittedName>
</protein>
<dbReference type="EMBL" id="FNIA01000001">
    <property type="protein sequence ID" value="SDM36581.1"/>
    <property type="molecule type" value="Genomic_DNA"/>
</dbReference>
<dbReference type="PROSITE" id="PS50928">
    <property type="entry name" value="ABC_TM1"/>
    <property type="match status" value="1"/>
</dbReference>
<feature type="transmembrane region" description="Helical" evidence="7">
    <location>
        <begin position="449"/>
        <end position="468"/>
    </location>
</feature>
<dbReference type="STRING" id="996166.SAMN05192554_101267"/>
<dbReference type="GO" id="GO:0005886">
    <property type="term" value="C:plasma membrane"/>
    <property type="evidence" value="ECO:0007669"/>
    <property type="project" value="UniProtKB-SubCell"/>
</dbReference>
<dbReference type="AlphaFoldDB" id="A0A1G9SMB8"/>
<sequence>MSEVTQNRTFFGRIAANPTPALIWLGGVLLLLSVEFSAFVDALILFGEQINPLVGGSKDIGGWYVDTMYDSLGFAGGTVMSALGALVVLAVFSVFVKAAFIPFSIVERLGLEDLPISADLLERSIVGAFLVVLWLVLLYEPLAFLPALPLIGEPTLAQMVHGFAQTMAGIADWVVANVPTLLSRDLIPNQGFNPPASAASEYPAGSEILGARIAIGPYHGTFLGLSPAVAWAIRVVAIYLYAFVWLVWVWQGYKTFRRHYRFADWTPRDDMIDRLSTHRWGQFGFVVVFLFLVLAMFAPAMGPTTTAQNIYNPYGHEFQYVEDGEVQTITHGTANLQSASQGTPDNNVGVMNYDDYGRFHPIGTLSERANGKDLFTFMADGARVSLFIGLLSIALSGFIATALAMVTAYYKGLADLIVVVTSDSIQALPGLLIYILLSVVFSSHPISNIYSGGFLLALIFAATGWPALWRAIRGPAFQVSEEEWIDAAKSYGQRPSATMRKHMLPYVAGYLLIYGSLTIGGIIISVAALSFLGLGVAPPTPEWGRAVNIGRPYVTTVSWHIATIPGLMVVFVVTGFNALGDGIRDAIDPQSEGSGAGESAAAGGGG</sequence>
<evidence type="ECO:0000256" key="3">
    <source>
        <dbReference type="ARBA" id="ARBA00022475"/>
    </source>
</evidence>
<evidence type="ECO:0000256" key="1">
    <source>
        <dbReference type="ARBA" id="ARBA00004651"/>
    </source>
</evidence>
<comment type="subcellular location">
    <subcellularLocation>
        <location evidence="1 7">Cell membrane</location>
        <topology evidence="1 7">Multi-pass membrane protein</topology>
    </subcellularLocation>
</comment>
<dbReference type="InterPro" id="IPR050366">
    <property type="entry name" value="BP-dependent_transpt_permease"/>
</dbReference>
<dbReference type="Proteomes" id="UP000199370">
    <property type="component" value="Unassembled WGS sequence"/>
</dbReference>
<dbReference type="PANTHER" id="PTHR43386:SF1">
    <property type="entry name" value="D,D-DIPEPTIDE TRANSPORT SYSTEM PERMEASE PROTEIN DDPC-RELATED"/>
    <property type="match status" value="1"/>
</dbReference>
<dbReference type="RefSeq" id="WP_089731219.1">
    <property type="nucleotide sequence ID" value="NZ_FNIA01000001.1"/>
</dbReference>
<evidence type="ECO:0000313" key="9">
    <source>
        <dbReference type="EMBL" id="SDM36581.1"/>
    </source>
</evidence>
<keyword evidence="10" id="KW-1185">Reference proteome</keyword>
<feature type="transmembrane region" description="Helical" evidence="7">
    <location>
        <begin position="557"/>
        <end position="579"/>
    </location>
</feature>
<dbReference type="InterPro" id="IPR035906">
    <property type="entry name" value="MetI-like_sf"/>
</dbReference>
<evidence type="ECO:0000256" key="2">
    <source>
        <dbReference type="ARBA" id="ARBA00022448"/>
    </source>
</evidence>
<keyword evidence="3" id="KW-1003">Cell membrane</keyword>
<dbReference type="GO" id="GO:0055085">
    <property type="term" value="P:transmembrane transport"/>
    <property type="evidence" value="ECO:0007669"/>
    <property type="project" value="InterPro"/>
</dbReference>
<evidence type="ECO:0000256" key="4">
    <source>
        <dbReference type="ARBA" id="ARBA00022692"/>
    </source>
</evidence>
<keyword evidence="4 7" id="KW-0812">Transmembrane</keyword>
<evidence type="ECO:0000256" key="5">
    <source>
        <dbReference type="ARBA" id="ARBA00022989"/>
    </source>
</evidence>
<evidence type="ECO:0000256" key="7">
    <source>
        <dbReference type="RuleBase" id="RU363032"/>
    </source>
</evidence>
<evidence type="ECO:0000256" key="6">
    <source>
        <dbReference type="ARBA" id="ARBA00023136"/>
    </source>
</evidence>
<dbReference type="InterPro" id="IPR000515">
    <property type="entry name" value="MetI-like"/>
</dbReference>
<feature type="transmembrane region" description="Helical" evidence="7">
    <location>
        <begin position="384"/>
        <end position="409"/>
    </location>
</feature>
<dbReference type="CDD" id="cd06261">
    <property type="entry name" value="TM_PBP2"/>
    <property type="match status" value="1"/>
</dbReference>
<dbReference type="Pfam" id="PF00528">
    <property type="entry name" value="BPD_transp_1"/>
    <property type="match status" value="1"/>
</dbReference>
<accession>A0A1G9SMB8</accession>
<comment type="similarity">
    <text evidence="7">Belongs to the binding-protein-dependent transport system permease family.</text>
</comment>